<dbReference type="Proteomes" id="UP000625711">
    <property type="component" value="Unassembled WGS sequence"/>
</dbReference>
<dbReference type="EMBL" id="JAACXV010013878">
    <property type="protein sequence ID" value="KAF7271913.1"/>
    <property type="molecule type" value="Genomic_DNA"/>
</dbReference>
<sequence length="80" mass="9413">MNQEQFRVLILHYFLVGKNTVQAKQYLEKCYKNSAPSGTRIKRWFANFKRGRRDTDDAQRSGRSNEVVTPEIIKKSTKSF</sequence>
<dbReference type="InterPro" id="IPR052709">
    <property type="entry name" value="Transposase-MT_Hybrid"/>
</dbReference>
<dbReference type="OrthoDB" id="8189655at2759"/>
<evidence type="ECO:0000313" key="3">
    <source>
        <dbReference type="EMBL" id="KAF7271913.1"/>
    </source>
</evidence>
<dbReference type="InterPro" id="IPR041426">
    <property type="entry name" value="Mos1_HTH"/>
</dbReference>
<dbReference type="PANTHER" id="PTHR46060:SF1">
    <property type="entry name" value="MARINER MOS1 TRANSPOSASE-LIKE PROTEIN"/>
    <property type="match status" value="1"/>
</dbReference>
<gene>
    <name evidence="3" type="ORF">GWI33_015255</name>
</gene>
<comment type="caution">
    <text evidence="3">The sequence shown here is derived from an EMBL/GenBank/DDBJ whole genome shotgun (WGS) entry which is preliminary data.</text>
</comment>
<dbReference type="AlphaFoldDB" id="A0A834I5D6"/>
<evidence type="ECO:0000313" key="4">
    <source>
        <dbReference type="Proteomes" id="UP000625711"/>
    </source>
</evidence>
<dbReference type="PANTHER" id="PTHR46060">
    <property type="entry name" value="MARINER MOS1 TRANSPOSASE-LIKE PROTEIN"/>
    <property type="match status" value="1"/>
</dbReference>
<evidence type="ECO:0000256" key="1">
    <source>
        <dbReference type="SAM" id="MobiDB-lite"/>
    </source>
</evidence>
<feature type="domain" description="Mos1 transposase HTH" evidence="2">
    <location>
        <begin position="4"/>
        <end position="51"/>
    </location>
</feature>
<dbReference type="Pfam" id="PF17906">
    <property type="entry name" value="HTH_48"/>
    <property type="match status" value="1"/>
</dbReference>
<accession>A0A834I5D6</accession>
<protein>
    <recommendedName>
        <fullName evidence="2">Mos1 transposase HTH domain-containing protein</fullName>
    </recommendedName>
</protein>
<evidence type="ECO:0000259" key="2">
    <source>
        <dbReference type="Pfam" id="PF17906"/>
    </source>
</evidence>
<feature type="region of interest" description="Disordered" evidence="1">
    <location>
        <begin position="52"/>
        <end position="80"/>
    </location>
</feature>
<proteinExistence type="predicted"/>
<name>A0A834I5D6_RHYFE</name>
<reference evidence="3" key="1">
    <citation type="submission" date="2020-08" db="EMBL/GenBank/DDBJ databases">
        <title>Genome sequencing and assembly of the red palm weevil Rhynchophorus ferrugineus.</title>
        <authorList>
            <person name="Dias G.B."/>
            <person name="Bergman C.M."/>
            <person name="Manee M."/>
        </authorList>
    </citation>
    <scope>NUCLEOTIDE SEQUENCE</scope>
    <source>
        <strain evidence="3">AA-2017</strain>
        <tissue evidence="3">Whole larva</tissue>
    </source>
</reference>
<dbReference type="Gene3D" id="1.10.10.1450">
    <property type="match status" value="1"/>
</dbReference>
<organism evidence="3 4">
    <name type="scientific">Rhynchophorus ferrugineus</name>
    <name type="common">Red palm weevil</name>
    <name type="synonym">Curculio ferrugineus</name>
    <dbReference type="NCBI Taxonomy" id="354439"/>
    <lineage>
        <taxon>Eukaryota</taxon>
        <taxon>Metazoa</taxon>
        <taxon>Ecdysozoa</taxon>
        <taxon>Arthropoda</taxon>
        <taxon>Hexapoda</taxon>
        <taxon>Insecta</taxon>
        <taxon>Pterygota</taxon>
        <taxon>Neoptera</taxon>
        <taxon>Endopterygota</taxon>
        <taxon>Coleoptera</taxon>
        <taxon>Polyphaga</taxon>
        <taxon>Cucujiformia</taxon>
        <taxon>Curculionidae</taxon>
        <taxon>Dryophthorinae</taxon>
        <taxon>Rhynchophorus</taxon>
    </lineage>
</organism>
<keyword evidence="4" id="KW-1185">Reference proteome</keyword>